<dbReference type="GO" id="GO:0000166">
    <property type="term" value="F:nucleotide binding"/>
    <property type="evidence" value="ECO:0007669"/>
    <property type="project" value="UniProtKB-KW"/>
</dbReference>
<name>A0A7Z0S3Y7_9STRE</name>
<keyword evidence="1" id="KW-0547">Nucleotide-binding</keyword>
<accession>A0A7Z0S3Y7</accession>
<dbReference type="InterPro" id="IPR020568">
    <property type="entry name" value="Ribosomal_Su5_D2-typ_SF"/>
</dbReference>
<dbReference type="EMBL" id="JACBXX010000022">
    <property type="protein sequence ID" value="NYS95674.1"/>
    <property type="molecule type" value="Genomic_DNA"/>
</dbReference>
<evidence type="ECO:0000256" key="1">
    <source>
        <dbReference type="ARBA" id="ARBA00022741"/>
    </source>
</evidence>
<dbReference type="Proteomes" id="UP000589521">
    <property type="component" value="Unassembled WGS sequence"/>
</dbReference>
<dbReference type="RefSeq" id="WP_179924491.1">
    <property type="nucleotide sequence ID" value="NZ_CATKDJ010000123.1"/>
</dbReference>
<dbReference type="PANTHER" id="PTHR43527">
    <property type="entry name" value="4-DIPHOSPHOCYTIDYL-2-C-METHYL-D-ERYTHRITOL KINASE, CHLOROPLASTIC"/>
    <property type="match status" value="1"/>
</dbReference>
<dbReference type="SUPFAM" id="SSF54211">
    <property type="entry name" value="Ribosomal protein S5 domain 2-like"/>
    <property type="match status" value="1"/>
</dbReference>
<evidence type="ECO:0000313" key="3">
    <source>
        <dbReference type="Proteomes" id="UP000589521"/>
    </source>
</evidence>
<keyword evidence="2" id="KW-0808">Transferase</keyword>
<dbReference type="GO" id="GO:0016301">
    <property type="term" value="F:kinase activity"/>
    <property type="evidence" value="ECO:0007669"/>
    <property type="project" value="UniProtKB-KW"/>
</dbReference>
<comment type="caution">
    <text evidence="2">The sequence shown here is derived from an EMBL/GenBank/DDBJ whole genome shotgun (WGS) entry which is preliminary data.</text>
</comment>
<dbReference type="AlphaFoldDB" id="A0A7Z0S3Y7"/>
<reference evidence="2 3" key="1">
    <citation type="submission" date="2020-07" db="EMBL/GenBank/DDBJ databases">
        <title>MOT database genomes.</title>
        <authorList>
            <person name="Joseph S."/>
            <person name="Aduse-Opoku J."/>
            <person name="Hashim A."/>
            <person name="Wade W."/>
            <person name="Curtis M."/>
        </authorList>
    </citation>
    <scope>NUCLEOTIDE SEQUENCE [LARGE SCALE GENOMIC DNA]</scope>
    <source>
        <strain evidence="2 3">STR</strain>
    </source>
</reference>
<evidence type="ECO:0000313" key="2">
    <source>
        <dbReference type="EMBL" id="NYS95674.1"/>
    </source>
</evidence>
<keyword evidence="2" id="KW-0418">Kinase</keyword>
<protein>
    <submittedName>
        <fullName evidence="2">Kinase</fullName>
    </submittedName>
</protein>
<sequence>MRRVIASCPGSCGEIFQSLYQGQEILVSLGVNLYSWVLCQESPTGQCLWPRQQELVQLGTWGDLIPAHMQRFSQLPVAKGCASSTADLLAVAQAQFLWRADEASAGKLTSLCCQIEASDSVAFESWTVIQPLTGRVFWQTDWKPDFWILMLEPKEEVVTGQMIRMSQDVSYSQEASERLLDEFQKACQNQDLSALGQVAIHSALLNDQRLPKPFLSDLISFVEEWGLLGLNVAHSGSVLGLWISKEETARIPLLEAALDRLPLTSYYQKRSLLQPVYTGVRGEML</sequence>
<dbReference type="PANTHER" id="PTHR43527:SF1">
    <property type="entry name" value="L-THREONINE KINASE"/>
    <property type="match status" value="1"/>
</dbReference>
<gene>
    <name evidence="2" type="ORF">HZY94_00375</name>
</gene>
<organism evidence="2 3">
    <name type="scientific">Streptococcus danieliae</name>
    <dbReference type="NCBI Taxonomy" id="747656"/>
    <lineage>
        <taxon>Bacteria</taxon>
        <taxon>Bacillati</taxon>
        <taxon>Bacillota</taxon>
        <taxon>Bacilli</taxon>
        <taxon>Lactobacillales</taxon>
        <taxon>Streptococcaceae</taxon>
        <taxon>Streptococcus</taxon>
    </lineage>
</organism>
<proteinExistence type="predicted"/>